<dbReference type="Pfam" id="PF13671">
    <property type="entry name" value="AAA_33"/>
    <property type="match status" value="1"/>
</dbReference>
<dbReference type="InterPro" id="IPR006550">
    <property type="entry name" value="PNKP"/>
</dbReference>
<dbReference type="GO" id="GO:0005634">
    <property type="term" value="C:nucleus"/>
    <property type="evidence" value="ECO:0007669"/>
    <property type="project" value="UniProtKB-SubCell"/>
</dbReference>
<dbReference type="Gene3D" id="3.40.50.1000">
    <property type="entry name" value="HAD superfamily/HAD-like"/>
    <property type="match status" value="1"/>
</dbReference>
<feature type="compositionally biased region" description="Basic and acidic residues" evidence="6">
    <location>
        <begin position="129"/>
        <end position="151"/>
    </location>
</feature>
<evidence type="ECO:0000256" key="6">
    <source>
        <dbReference type="SAM" id="MobiDB-lite"/>
    </source>
</evidence>
<evidence type="ECO:0000256" key="5">
    <source>
        <dbReference type="ARBA" id="ARBA00023242"/>
    </source>
</evidence>
<dbReference type="Pfam" id="PF08645">
    <property type="entry name" value="PNK3P"/>
    <property type="match status" value="1"/>
</dbReference>
<keyword evidence="5" id="KW-0539">Nucleus</keyword>
<evidence type="ECO:0000256" key="4">
    <source>
        <dbReference type="ARBA" id="ARBA00023204"/>
    </source>
</evidence>
<dbReference type="AlphaFoldDB" id="A0A833VZ63"/>
<sequence length="564" mass="64800">MNQQAKSCYLKSNDKALKTVYLPHKKSIIVGRSPETNITDTQCSRHQVQLYADYEEYKVFIQQIGLRSCGFNGFKTSKDVKFIANHDDCLEMLYGKHAYQIEFNPPPVKRFLSKKRSRDSEMLNENDENSDKIVKIESDKDEKTREEEPQAEVKCKKNDQGILKYIKRSKTTSDEFKNEDNMIDLDNDQDMWESKESGALLICTTQGVESRSKIAAYDMDGTLIKTKSGLVFPKDYDDWQLIYPDVPKKLRKLHNDGYKIVVFTNQKSIGSGKVNPKSFKNKARNIVQKIGVPMQIFIATGSDIYRKPAIGMWQQLEKVKNDSISIDKDSSFYVGDAAGRPKDWAPRRKKDHSSVDRLLALNLGLKFYTPEEHFLGHKQAQFKLPTFNPKNLSNGEICSGSNITSSNQEIILMVGCPGSGKSHFARNYLNHYECVNRDTLGSWQKCITAMERHLNEKGSVVIDNTNPDCASRQRYIEVAKKYNIPVRCFVMSTSTNHAKHNNKFRELTDPSHVKVNDLVIDSYVKNYQAPSLDEGFTEIVNINFIPKFQKEEDRELYEMYLLEK</sequence>
<dbReference type="FunFam" id="3.40.50.1000:FF:000078">
    <property type="entry name" value="Bifunctional polynucleotide phosphatase/kinase"/>
    <property type="match status" value="1"/>
</dbReference>
<dbReference type="Gene3D" id="2.60.200.20">
    <property type="match status" value="1"/>
</dbReference>
<evidence type="ECO:0000313" key="8">
    <source>
        <dbReference type="EMBL" id="KAF3425834.1"/>
    </source>
</evidence>
<accession>A0A833VZ63</accession>
<dbReference type="SUPFAM" id="SSF49879">
    <property type="entry name" value="SMAD/FHA domain"/>
    <property type="match status" value="1"/>
</dbReference>
<feature type="domain" description="PNK FHA" evidence="7">
    <location>
        <begin position="8"/>
        <end position="78"/>
    </location>
</feature>
<dbReference type="InterPro" id="IPR036412">
    <property type="entry name" value="HAD-like_sf"/>
</dbReference>
<dbReference type="NCBIfam" id="TIGR01664">
    <property type="entry name" value="DNA-3'-Pase"/>
    <property type="match status" value="1"/>
</dbReference>
<dbReference type="InterPro" id="IPR006551">
    <property type="entry name" value="Polynucleotide_phosphatase"/>
</dbReference>
<dbReference type="PANTHER" id="PTHR12083:SF9">
    <property type="entry name" value="BIFUNCTIONAL POLYNUCLEOTIDE PHOSPHATASE_KINASE"/>
    <property type="match status" value="1"/>
</dbReference>
<organism evidence="8 9">
    <name type="scientific">Frieseomelitta varia</name>
    <dbReference type="NCBI Taxonomy" id="561572"/>
    <lineage>
        <taxon>Eukaryota</taxon>
        <taxon>Metazoa</taxon>
        <taxon>Ecdysozoa</taxon>
        <taxon>Arthropoda</taxon>
        <taxon>Hexapoda</taxon>
        <taxon>Insecta</taxon>
        <taxon>Pterygota</taxon>
        <taxon>Neoptera</taxon>
        <taxon>Endopterygota</taxon>
        <taxon>Hymenoptera</taxon>
        <taxon>Apocrita</taxon>
        <taxon>Aculeata</taxon>
        <taxon>Apoidea</taxon>
        <taxon>Anthophila</taxon>
        <taxon>Apidae</taxon>
        <taxon>Frieseomelitta</taxon>
    </lineage>
</organism>
<keyword evidence="9" id="KW-1185">Reference proteome</keyword>
<dbReference type="InterPro" id="IPR008984">
    <property type="entry name" value="SMAD_FHA_dom_sf"/>
</dbReference>
<dbReference type="Proteomes" id="UP000655588">
    <property type="component" value="Unassembled WGS sequence"/>
</dbReference>
<dbReference type="GO" id="GO:0003690">
    <property type="term" value="F:double-stranded DNA binding"/>
    <property type="evidence" value="ECO:0007669"/>
    <property type="project" value="TreeGrafter"/>
</dbReference>
<dbReference type="InterPro" id="IPR041388">
    <property type="entry name" value="FHA_2"/>
</dbReference>
<dbReference type="GO" id="GO:0006281">
    <property type="term" value="P:DNA repair"/>
    <property type="evidence" value="ECO:0007669"/>
    <property type="project" value="UniProtKB-KW"/>
</dbReference>
<dbReference type="InterPro" id="IPR013954">
    <property type="entry name" value="PNK3P"/>
</dbReference>
<dbReference type="NCBIfam" id="TIGR01663">
    <property type="entry name" value="PNK-3'Pase"/>
    <property type="match status" value="1"/>
</dbReference>
<dbReference type="FunFam" id="3.40.50.300:FF:000737">
    <property type="entry name" value="Bifunctional polynucleotide phosphatase/kinase"/>
    <property type="match status" value="1"/>
</dbReference>
<keyword evidence="2" id="KW-0227">DNA damage</keyword>
<dbReference type="SUPFAM" id="SSF56784">
    <property type="entry name" value="HAD-like"/>
    <property type="match status" value="1"/>
</dbReference>
<dbReference type="PANTHER" id="PTHR12083">
    <property type="entry name" value="BIFUNCTIONAL POLYNUCLEOTIDE PHOSPHATASE/KINASE"/>
    <property type="match status" value="1"/>
</dbReference>
<dbReference type="GO" id="GO:0046404">
    <property type="term" value="F:ATP-dependent polydeoxyribonucleotide 5'-hydroxyl-kinase activity"/>
    <property type="evidence" value="ECO:0007669"/>
    <property type="project" value="InterPro"/>
</dbReference>
<dbReference type="CDD" id="cd01625">
    <property type="entry name" value="HAD_PNP"/>
    <property type="match status" value="1"/>
</dbReference>
<dbReference type="NCBIfam" id="TIGR01662">
    <property type="entry name" value="HAD-SF-IIIA"/>
    <property type="match status" value="1"/>
</dbReference>
<evidence type="ECO:0000256" key="1">
    <source>
        <dbReference type="ARBA" id="ARBA00004123"/>
    </source>
</evidence>
<gene>
    <name evidence="8" type="ORF">E2986_06960</name>
</gene>
<dbReference type="Gene3D" id="3.40.50.300">
    <property type="entry name" value="P-loop containing nucleotide triphosphate hydrolases"/>
    <property type="match status" value="1"/>
</dbReference>
<name>A0A833VZ63_9HYME</name>
<evidence type="ECO:0000313" key="9">
    <source>
        <dbReference type="Proteomes" id="UP000655588"/>
    </source>
</evidence>
<keyword evidence="3" id="KW-0378">Hydrolase</keyword>
<dbReference type="InterPro" id="IPR023214">
    <property type="entry name" value="HAD_sf"/>
</dbReference>
<dbReference type="InterPro" id="IPR006549">
    <property type="entry name" value="HAD-SF_hydro_IIIA"/>
</dbReference>
<feature type="region of interest" description="Disordered" evidence="6">
    <location>
        <begin position="116"/>
        <end position="151"/>
    </location>
</feature>
<comment type="caution">
    <text evidence="8">The sequence shown here is derived from an EMBL/GenBank/DDBJ whole genome shotgun (WGS) entry which is preliminary data.</text>
</comment>
<dbReference type="Pfam" id="PF17913">
    <property type="entry name" value="FHA_2"/>
    <property type="match status" value="1"/>
</dbReference>
<dbReference type="InterPro" id="IPR027417">
    <property type="entry name" value="P-loop_NTPase"/>
</dbReference>
<evidence type="ECO:0000256" key="3">
    <source>
        <dbReference type="ARBA" id="ARBA00022801"/>
    </source>
</evidence>
<comment type="subcellular location">
    <subcellularLocation>
        <location evidence="1">Nucleus</location>
    </subcellularLocation>
</comment>
<dbReference type="EMBL" id="WNWW01000353">
    <property type="protein sequence ID" value="KAF3425834.1"/>
    <property type="molecule type" value="Genomic_DNA"/>
</dbReference>
<dbReference type="SUPFAM" id="SSF52540">
    <property type="entry name" value="P-loop containing nucleoside triphosphate hydrolases"/>
    <property type="match status" value="1"/>
</dbReference>
<evidence type="ECO:0000259" key="7">
    <source>
        <dbReference type="Pfam" id="PF17913"/>
    </source>
</evidence>
<dbReference type="GO" id="GO:0046403">
    <property type="term" value="F:polynucleotide 3'-phosphatase activity"/>
    <property type="evidence" value="ECO:0007669"/>
    <property type="project" value="InterPro"/>
</dbReference>
<proteinExistence type="predicted"/>
<evidence type="ECO:0000256" key="2">
    <source>
        <dbReference type="ARBA" id="ARBA00022763"/>
    </source>
</evidence>
<reference evidence="8" key="1">
    <citation type="submission" date="2019-11" db="EMBL/GenBank/DDBJ databases">
        <title>The nuclear and mitochondrial genomes of Frieseomelitta varia - a highly eusocial stingless bee (Meliponini) with a permanently sterile worker caste.</title>
        <authorList>
            <person name="Freitas F.C.P."/>
            <person name="Lourenco A.P."/>
            <person name="Nunes F.M.F."/>
            <person name="Paschoal A.R."/>
            <person name="Abreu F.C.P."/>
            <person name="Barbin F.O."/>
            <person name="Bataglia L."/>
            <person name="Cardoso-Junior C.A.M."/>
            <person name="Cervoni M.S."/>
            <person name="Silva S.R."/>
            <person name="Dalarmi F."/>
            <person name="Del Lama M.A."/>
            <person name="Depintor T.S."/>
            <person name="Ferreira K.M."/>
            <person name="Goria P.S."/>
            <person name="Jaskot M.C."/>
            <person name="Lago D.C."/>
            <person name="Luna-Lucena D."/>
            <person name="Moda L.M."/>
            <person name="Nascimento L."/>
            <person name="Pedrino M."/>
            <person name="Rabico F.O."/>
            <person name="Sanches F.C."/>
            <person name="Santos D.E."/>
            <person name="Santos C.G."/>
            <person name="Vieira J."/>
            <person name="Lopes T.F."/>
            <person name="Barchuk A.R."/>
            <person name="Hartfelder K."/>
            <person name="Simoes Z.L.P."/>
            <person name="Bitondi M.M.G."/>
            <person name="Pinheiro D.G."/>
        </authorList>
    </citation>
    <scope>NUCLEOTIDE SEQUENCE</scope>
    <source>
        <strain evidence="8">USP_RPSP 00005682</strain>
        <tissue evidence="8">Whole individual</tissue>
    </source>
</reference>
<protein>
    <recommendedName>
        <fullName evidence="7">PNK FHA domain-containing protein</fullName>
    </recommendedName>
</protein>
<keyword evidence="4" id="KW-0234">DNA repair</keyword>